<gene>
    <name evidence="2" type="ORF">Y1Q_0017259</name>
</gene>
<protein>
    <recommendedName>
        <fullName evidence="1">Transcription regulator Myc N-terminal domain-containing protein</fullName>
    </recommendedName>
</protein>
<dbReference type="InterPro" id="IPR012682">
    <property type="entry name" value="Tscrpt_reg_Myc_N"/>
</dbReference>
<evidence type="ECO:0000313" key="3">
    <source>
        <dbReference type="Proteomes" id="UP000050525"/>
    </source>
</evidence>
<dbReference type="STRING" id="8496.A0A151NLB3"/>
<comment type="caution">
    <text evidence="2">The sequence shown here is derived from an EMBL/GenBank/DDBJ whole genome shotgun (WGS) entry which is preliminary data.</text>
</comment>
<feature type="domain" description="Transcription regulator Myc N-terminal" evidence="1">
    <location>
        <begin position="1"/>
        <end position="31"/>
    </location>
</feature>
<proteinExistence type="predicted"/>
<reference evidence="2 3" key="1">
    <citation type="journal article" date="2012" name="Genome Biol.">
        <title>Sequencing three crocodilian genomes to illuminate the evolution of archosaurs and amniotes.</title>
        <authorList>
            <person name="St John J.A."/>
            <person name="Braun E.L."/>
            <person name="Isberg S.R."/>
            <person name="Miles L.G."/>
            <person name="Chong A.Y."/>
            <person name="Gongora J."/>
            <person name="Dalzell P."/>
            <person name="Moran C."/>
            <person name="Bed'hom B."/>
            <person name="Abzhanov A."/>
            <person name="Burgess S.C."/>
            <person name="Cooksey A.M."/>
            <person name="Castoe T.A."/>
            <person name="Crawford N.G."/>
            <person name="Densmore L.D."/>
            <person name="Drew J.C."/>
            <person name="Edwards S.V."/>
            <person name="Faircloth B.C."/>
            <person name="Fujita M.K."/>
            <person name="Greenwold M.J."/>
            <person name="Hoffmann F.G."/>
            <person name="Howard J.M."/>
            <person name="Iguchi T."/>
            <person name="Janes D.E."/>
            <person name="Khan S.Y."/>
            <person name="Kohno S."/>
            <person name="de Koning A.J."/>
            <person name="Lance S.L."/>
            <person name="McCarthy F.M."/>
            <person name="McCormack J.E."/>
            <person name="Merchant M.E."/>
            <person name="Peterson D.G."/>
            <person name="Pollock D.D."/>
            <person name="Pourmand N."/>
            <person name="Raney B.J."/>
            <person name="Roessler K.A."/>
            <person name="Sanford J.R."/>
            <person name="Sawyer R.H."/>
            <person name="Schmidt C.J."/>
            <person name="Triplett E.W."/>
            <person name="Tuberville T.D."/>
            <person name="Venegas-Anaya M."/>
            <person name="Howard J.T."/>
            <person name="Jarvis E.D."/>
            <person name="Guillette L.J.Jr."/>
            <person name="Glenn T.C."/>
            <person name="Green R.E."/>
            <person name="Ray D.A."/>
        </authorList>
    </citation>
    <scope>NUCLEOTIDE SEQUENCE [LARGE SCALE GENOMIC DNA]</scope>
    <source>
        <strain evidence="2">KSC_2009_1</strain>
    </source>
</reference>
<evidence type="ECO:0000259" key="1">
    <source>
        <dbReference type="Pfam" id="PF01056"/>
    </source>
</evidence>
<accession>A0A151NLB3</accession>
<organism evidence="2 3">
    <name type="scientific">Alligator mississippiensis</name>
    <name type="common">American alligator</name>
    <dbReference type="NCBI Taxonomy" id="8496"/>
    <lineage>
        <taxon>Eukaryota</taxon>
        <taxon>Metazoa</taxon>
        <taxon>Chordata</taxon>
        <taxon>Craniata</taxon>
        <taxon>Vertebrata</taxon>
        <taxon>Euteleostomi</taxon>
        <taxon>Archelosauria</taxon>
        <taxon>Archosauria</taxon>
        <taxon>Crocodylia</taxon>
        <taxon>Alligatoridae</taxon>
        <taxon>Alligatorinae</taxon>
        <taxon>Alligator</taxon>
    </lineage>
</organism>
<dbReference type="Pfam" id="PF01056">
    <property type="entry name" value="Myc_N"/>
    <property type="match status" value="1"/>
</dbReference>
<name>A0A151NLB3_ALLMI</name>
<sequence>MVNQSFICDPDYETFAKSVIIKNGMWSGFLAVLDYGGLGEGLFGIADEALVHHIAIQQLCHHLHMVGDEWEGSMAPG</sequence>
<dbReference type="Proteomes" id="UP000050525">
    <property type="component" value="Unassembled WGS sequence"/>
</dbReference>
<keyword evidence="3" id="KW-1185">Reference proteome</keyword>
<dbReference type="AlphaFoldDB" id="A0A151NLB3"/>
<dbReference type="EMBL" id="AKHW03002722">
    <property type="protein sequence ID" value="KYO37459.1"/>
    <property type="molecule type" value="Genomic_DNA"/>
</dbReference>
<dbReference type="GO" id="GO:0003700">
    <property type="term" value="F:DNA-binding transcription factor activity"/>
    <property type="evidence" value="ECO:0007669"/>
    <property type="project" value="InterPro"/>
</dbReference>
<evidence type="ECO:0000313" key="2">
    <source>
        <dbReference type="EMBL" id="KYO37459.1"/>
    </source>
</evidence>